<dbReference type="PANTHER" id="PTHR36981:SF11">
    <property type="entry name" value="P2X PURINOCEPTOR 7-LIKE"/>
    <property type="match status" value="1"/>
</dbReference>
<reference evidence="5" key="4">
    <citation type="submission" date="2025-04" db="UniProtKB">
        <authorList>
            <consortium name="RefSeq"/>
        </authorList>
    </citation>
    <scope>IDENTIFICATION</scope>
    <source>
        <strain evidence="5">Nigerian</strain>
        <tissue evidence="5">Liver and blood</tissue>
    </source>
</reference>
<dbReference type="Proteomes" id="UP000008143">
    <property type="component" value="Chromosome 6"/>
</dbReference>
<dbReference type="Xenbase" id="XB-GENE-5896328">
    <property type="gene designation" value="XB5896327"/>
</dbReference>
<reference evidence="3" key="2">
    <citation type="journal article" date="2010" name="Science">
        <title>The genome of the Western clawed frog Xenopus tropicalis.</title>
        <authorList>
            <person name="Hellsten U."/>
            <person name="Harland R.M."/>
            <person name="Gilchrist M.J."/>
            <person name="Hendrix D."/>
            <person name="Jurka J."/>
            <person name="Kapitonov V."/>
            <person name="Ovcharenko I."/>
            <person name="Putnam N.H."/>
            <person name="Shu S."/>
            <person name="Taher L."/>
            <person name="Blitz I.L."/>
            <person name="Blumberg B."/>
            <person name="Dichmann D.S."/>
            <person name="Dubchak I."/>
            <person name="Amaya E."/>
            <person name="Detter J.C."/>
            <person name="Fletcher R."/>
            <person name="Gerhard D.S."/>
            <person name="Goodstein D."/>
            <person name="Graves T."/>
            <person name="Grigoriev I.V."/>
            <person name="Grimwood J."/>
            <person name="Kawashima T."/>
            <person name="Lindquist E."/>
            <person name="Lucas S.M."/>
            <person name="Mead P.E."/>
            <person name="Mitros T."/>
            <person name="Ogino H."/>
            <person name="Ohta Y."/>
            <person name="Poliakov A.V."/>
            <person name="Pollet N."/>
            <person name="Robert J."/>
            <person name="Salamov A."/>
            <person name="Sater A.K."/>
            <person name="Schmutz J."/>
            <person name="Terry A."/>
            <person name="Vize P.D."/>
            <person name="Warren W.C."/>
            <person name="Wells D."/>
            <person name="Wills A."/>
            <person name="Wilson R.K."/>
            <person name="Zimmerman L.B."/>
            <person name="Zorn A.M."/>
            <person name="Grainger R."/>
            <person name="Grammer T."/>
            <person name="Khokha M.K."/>
            <person name="Richardson P.M."/>
            <person name="Rokhsar D.S."/>
        </authorList>
    </citation>
    <scope>NUCLEOTIDE SEQUENCE [LARGE SCALE GENOMIC DNA]</scope>
    <source>
        <strain evidence="3">Nigerian</strain>
    </source>
</reference>
<dbReference type="RefSeq" id="XP_004919338.1">
    <property type="nucleotide sequence ID" value="XM_004919281.4"/>
</dbReference>
<dbReference type="OMA" id="IETEHMD"/>
<evidence type="ECO:0000313" key="5">
    <source>
        <dbReference type="RefSeq" id="XP_004919338.1"/>
    </source>
</evidence>
<protein>
    <submittedName>
        <fullName evidence="5">Uncharacterized protein LOC100486056 isoform X1</fullName>
    </submittedName>
</protein>
<evidence type="ECO:0000256" key="1">
    <source>
        <dbReference type="SAM" id="MobiDB-lite"/>
    </source>
</evidence>
<feature type="region of interest" description="Disordered" evidence="1">
    <location>
        <begin position="30"/>
        <end position="62"/>
    </location>
</feature>
<dbReference type="EMBL" id="KV460385">
    <property type="protein sequence ID" value="OCA19159.1"/>
    <property type="molecule type" value="Genomic_DNA"/>
</dbReference>
<reference evidence="3" key="1">
    <citation type="submission" date="2009-11" db="EMBL/GenBank/DDBJ databases">
        <authorList>
            <consortium name="US DOE Joint Genome Institute (JGI-PGF)"/>
            <person name="Ottilar R."/>
            <person name="Schmutz J."/>
            <person name="Salamov A."/>
            <person name="Cheng J.F."/>
            <person name="Lucas S."/>
            <person name="Pitluck S."/>
            <person name="Gundlach H."/>
            <person name="Guo Y."/>
            <person name="Haberer G."/>
            <person name="Nasrallah J."/>
            <person name="Mayer K.F.X."/>
            <person name="van de Peer Y."/>
            <person name="Weigel D."/>
            <person name="Grigoriev I.V."/>
        </authorList>
    </citation>
    <scope>NUCLEOTIDE SEQUENCE</scope>
    <source>
        <strain evidence="3">Nigerian</strain>
    </source>
</reference>
<dbReference type="AGR" id="Xenbase:XB-GENE-5896328"/>
<keyword evidence="4" id="KW-1185">Reference proteome</keyword>
<reference evidence="3" key="3">
    <citation type="submission" date="2016-05" db="EMBL/GenBank/DDBJ databases">
        <title>WGS assembly of Xenopus tropicalis.</title>
        <authorList>
            <person name="Sessions A."/>
            <person name="Jenkins J."/>
            <person name="Mitros T."/>
            <person name="Lyons J.T."/>
            <person name="Dichmann D.S."/>
            <person name="Robert J."/>
            <person name="Harland R.M."/>
            <person name="Rokhsar D.S."/>
        </authorList>
    </citation>
    <scope>NUCLEOTIDE SEQUENCE</scope>
    <source>
        <strain evidence="3">Nigerian</strain>
    </source>
</reference>
<gene>
    <name evidence="6" type="primary">XB5896327</name>
    <name evidence="5" type="synonym">LOC100486056</name>
    <name evidence="6" type="synonym">XB5896327 [provisional:trim25]</name>
    <name evidence="3" type="ORF">XENTR_v90029521mg</name>
</gene>
<dbReference type="eggNOG" id="ENOG502S2BW">
    <property type="taxonomic scope" value="Eukaryota"/>
</dbReference>
<dbReference type="Pfam" id="PF20478">
    <property type="entry name" value="P2RX7_C"/>
    <property type="match status" value="1"/>
</dbReference>
<dbReference type="PANTHER" id="PTHR36981">
    <property type="entry name" value="ZGC:195170"/>
    <property type="match status" value="1"/>
</dbReference>
<sequence length="431" mass="48449">MDSRPPIKRESDSLLGAGLPEAEQFQIKIVKQESDPGDYQRGTGSSSVPQIPGFPQTNPGEPQVKIKEEVLDPSYHVDPMDGTVLSFTVGETDPETLQMKEEGEGAASGSYVEGTSVPFADGGFPSAGQEIYQTKIKEEPDPEFYPNPVKSSVASLPDGGLFTEVKIENEQMDTEDPLPTIRSEIVSFPVPGLKAEETVVPQIKVEREEADYYLNTVENTAAAGGAVANAAEHRASNEISEQDREEMRRQLFEELRNMWGPVENEPCFQDDPVYTEEELQALREREKGERLRNTRWCQCGNCISLPTTEESVCCREIAKLKKRFRGGVTCIIQVPEMQKSCLDAKLLDYMVRYRGKVSKEKYTEEYPQVMRKAAYRAFTIWTHRFFREKTCTAIPACVVNLVRTRFPYPPDRTVGLLGLWDYPAIDMAFDG</sequence>
<feature type="compositionally biased region" description="Polar residues" evidence="1">
    <location>
        <begin position="42"/>
        <end position="60"/>
    </location>
</feature>
<evidence type="ECO:0000313" key="6">
    <source>
        <dbReference type="Xenbase" id="XB-GENE-5896328"/>
    </source>
</evidence>
<feature type="region of interest" description="Disordered" evidence="1">
    <location>
        <begin position="1"/>
        <end position="20"/>
    </location>
</feature>
<dbReference type="AlphaFoldDB" id="A0A1B8Y839"/>
<dbReference type="InterPro" id="IPR046815">
    <property type="entry name" value="P2RX7_C"/>
</dbReference>
<dbReference type="PaxDb" id="8364-ENSXETP00000058934"/>
<organism evidence="3">
    <name type="scientific">Xenopus tropicalis</name>
    <name type="common">Western clawed frog</name>
    <name type="synonym">Silurana tropicalis</name>
    <dbReference type="NCBI Taxonomy" id="8364"/>
    <lineage>
        <taxon>Eukaryota</taxon>
        <taxon>Metazoa</taxon>
        <taxon>Chordata</taxon>
        <taxon>Craniata</taxon>
        <taxon>Vertebrata</taxon>
        <taxon>Euteleostomi</taxon>
        <taxon>Amphibia</taxon>
        <taxon>Batrachia</taxon>
        <taxon>Anura</taxon>
        <taxon>Pipoidea</taxon>
        <taxon>Pipidae</taxon>
        <taxon>Xenopodinae</taxon>
        <taxon>Xenopus</taxon>
        <taxon>Silurana</taxon>
    </lineage>
</organism>
<dbReference type="CTD" id="100486056"/>
<evidence type="ECO:0000313" key="4">
    <source>
        <dbReference type="Proteomes" id="UP000008143"/>
    </source>
</evidence>
<proteinExistence type="predicted"/>
<dbReference type="GeneID" id="100486056"/>
<name>A0A1B8Y839_XENTR</name>
<evidence type="ECO:0000259" key="2">
    <source>
        <dbReference type="Pfam" id="PF20478"/>
    </source>
</evidence>
<feature type="compositionally biased region" description="Basic and acidic residues" evidence="1">
    <location>
        <begin position="1"/>
        <end position="12"/>
    </location>
</feature>
<evidence type="ECO:0000313" key="3">
    <source>
        <dbReference type="EMBL" id="OCA19159.1"/>
    </source>
</evidence>
<feature type="domain" description="P2X purinoreceptor 7 intracellular" evidence="2">
    <location>
        <begin position="271"/>
        <end position="411"/>
    </location>
</feature>
<dbReference type="KEGG" id="xtr:100486056"/>
<dbReference type="OrthoDB" id="9907364at2759"/>
<accession>A0A1B8Y839</accession>